<dbReference type="Pfam" id="PF06831">
    <property type="entry name" value="H2TH"/>
    <property type="match status" value="1"/>
</dbReference>
<evidence type="ECO:0000259" key="16">
    <source>
        <dbReference type="PROSITE" id="PS51066"/>
    </source>
</evidence>
<evidence type="ECO:0000256" key="2">
    <source>
        <dbReference type="ARBA" id="ARBA00001947"/>
    </source>
</evidence>
<evidence type="ECO:0000256" key="3">
    <source>
        <dbReference type="ARBA" id="ARBA00009409"/>
    </source>
</evidence>
<evidence type="ECO:0000256" key="15">
    <source>
        <dbReference type="SAM" id="MobiDB-lite"/>
    </source>
</evidence>
<gene>
    <name evidence="18" type="ORF">GCM10009819_29400</name>
</gene>
<keyword evidence="8" id="KW-0862">Zinc</keyword>
<dbReference type="InterPro" id="IPR012319">
    <property type="entry name" value="FPG_cat"/>
</dbReference>
<feature type="region of interest" description="Disordered" evidence="15">
    <location>
        <begin position="87"/>
        <end position="108"/>
    </location>
</feature>
<evidence type="ECO:0000256" key="10">
    <source>
        <dbReference type="ARBA" id="ARBA00023204"/>
    </source>
</evidence>
<keyword evidence="19" id="KW-1185">Reference proteome</keyword>
<proteinExistence type="inferred from homology"/>
<dbReference type="PROSITE" id="PS51066">
    <property type="entry name" value="ZF_FPG_2"/>
    <property type="match status" value="1"/>
</dbReference>
<dbReference type="Gene3D" id="1.10.8.50">
    <property type="match status" value="1"/>
</dbReference>
<feature type="domain" description="Formamidopyrimidine-DNA glycosylase catalytic" evidence="17">
    <location>
        <begin position="2"/>
        <end position="133"/>
    </location>
</feature>
<evidence type="ECO:0000256" key="12">
    <source>
        <dbReference type="ARBA" id="ARBA00023268"/>
    </source>
</evidence>
<dbReference type="PROSITE" id="PS51068">
    <property type="entry name" value="FPG_CAT"/>
    <property type="match status" value="1"/>
</dbReference>
<keyword evidence="13" id="KW-0326">Glycosidase</keyword>
<dbReference type="Proteomes" id="UP001501196">
    <property type="component" value="Unassembled WGS sequence"/>
</dbReference>
<dbReference type="PANTHER" id="PTHR22993">
    <property type="entry name" value="FORMAMIDOPYRIMIDINE-DNA GLYCOSYLASE"/>
    <property type="match status" value="1"/>
</dbReference>
<dbReference type="SUPFAM" id="SSF81624">
    <property type="entry name" value="N-terminal domain of MutM-like DNA repair proteins"/>
    <property type="match status" value="1"/>
</dbReference>
<dbReference type="InterPro" id="IPR015886">
    <property type="entry name" value="H2TH_FPG"/>
</dbReference>
<feature type="compositionally biased region" description="Low complexity" evidence="15">
    <location>
        <begin position="88"/>
        <end position="106"/>
    </location>
</feature>
<dbReference type="SMART" id="SM00898">
    <property type="entry name" value="Fapy_DNA_glyco"/>
    <property type="match status" value="1"/>
</dbReference>
<evidence type="ECO:0000256" key="7">
    <source>
        <dbReference type="ARBA" id="ARBA00022801"/>
    </source>
</evidence>
<evidence type="ECO:0000256" key="14">
    <source>
        <dbReference type="PROSITE-ProRule" id="PRU00391"/>
    </source>
</evidence>
<dbReference type="SUPFAM" id="SSF46946">
    <property type="entry name" value="S13-like H2TH domain"/>
    <property type="match status" value="1"/>
</dbReference>
<dbReference type="RefSeq" id="WP_344376019.1">
    <property type="nucleotide sequence ID" value="NZ_BAAAPW010000005.1"/>
</dbReference>
<dbReference type="InterPro" id="IPR000214">
    <property type="entry name" value="Znf_DNA_glyclase/AP_lyase"/>
</dbReference>
<evidence type="ECO:0000256" key="11">
    <source>
        <dbReference type="ARBA" id="ARBA00023239"/>
    </source>
</evidence>
<dbReference type="InterPro" id="IPR035937">
    <property type="entry name" value="FPG_N"/>
</dbReference>
<keyword evidence="4" id="KW-0479">Metal-binding</keyword>
<protein>
    <submittedName>
        <fullName evidence="18">Fpg/Nei family DNA glycosylase</fullName>
    </submittedName>
</protein>
<evidence type="ECO:0000256" key="6">
    <source>
        <dbReference type="ARBA" id="ARBA00022771"/>
    </source>
</evidence>
<accession>A0ABN2UQ26</accession>
<dbReference type="InterPro" id="IPR010663">
    <property type="entry name" value="Znf_FPG/IleRS"/>
</dbReference>
<evidence type="ECO:0000259" key="17">
    <source>
        <dbReference type="PROSITE" id="PS51068"/>
    </source>
</evidence>
<dbReference type="PANTHER" id="PTHR22993:SF9">
    <property type="entry name" value="FORMAMIDOPYRIMIDINE-DNA GLYCOSYLASE"/>
    <property type="match status" value="1"/>
</dbReference>
<dbReference type="SMART" id="SM01232">
    <property type="entry name" value="H2TH"/>
    <property type="match status" value="1"/>
</dbReference>
<comment type="cofactor">
    <cofactor evidence="2">
        <name>Zn(2+)</name>
        <dbReference type="ChEBI" id="CHEBI:29105"/>
    </cofactor>
</comment>
<dbReference type="Gene3D" id="3.20.190.10">
    <property type="entry name" value="MutM-like, N-terminal"/>
    <property type="match status" value="1"/>
</dbReference>
<organism evidence="18 19">
    <name type="scientific">Agromyces tropicus</name>
    <dbReference type="NCBI Taxonomy" id="555371"/>
    <lineage>
        <taxon>Bacteria</taxon>
        <taxon>Bacillati</taxon>
        <taxon>Actinomycetota</taxon>
        <taxon>Actinomycetes</taxon>
        <taxon>Micrococcales</taxon>
        <taxon>Microbacteriaceae</taxon>
        <taxon>Agromyces</taxon>
    </lineage>
</organism>
<feature type="domain" description="FPG-type" evidence="16">
    <location>
        <begin position="253"/>
        <end position="287"/>
    </location>
</feature>
<dbReference type="SUPFAM" id="SSF57716">
    <property type="entry name" value="Glucocorticoid receptor-like (DNA-binding domain)"/>
    <property type="match status" value="1"/>
</dbReference>
<name>A0ABN2UQ26_9MICO</name>
<evidence type="ECO:0000313" key="18">
    <source>
        <dbReference type="EMBL" id="GAA2041561.1"/>
    </source>
</evidence>
<keyword evidence="6 14" id="KW-0863">Zinc-finger</keyword>
<comment type="catalytic activity">
    <reaction evidence="1">
        <text>Hydrolysis of DNA containing ring-opened 7-methylguanine residues, releasing 2,6-diamino-4-hydroxy-5-(N-methyl)formamidopyrimidine.</text>
        <dbReference type="EC" id="3.2.2.23"/>
    </reaction>
</comment>
<comment type="caution">
    <text evidence="18">The sequence shown here is derived from an EMBL/GenBank/DDBJ whole genome shotgun (WGS) entry which is preliminary data.</text>
</comment>
<evidence type="ECO:0000256" key="8">
    <source>
        <dbReference type="ARBA" id="ARBA00022833"/>
    </source>
</evidence>
<dbReference type="InterPro" id="IPR010979">
    <property type="entry name" value="Ribosomal_uS13-like_H2TH"/>
</dbReference>
<keyword evidence="10" id="KW-0234">DNA repair</keyword>
<dbReference type="Pfam" id="PF01149">
    <property type="entry name" value="Fapy_DNA_glyco"/>
    <property type="match status" value="1"/>
</dbReference>
<keyword evidence="7" id="KW-0378">Hydrolase</keyword>
<reference evidence="18 19" key="1">
    <citation type="journal article" date="2019" name="Int. J. Syst. Evol. Microbiol.">
        <title>The Global Catalogue of Microorganisms (GCM) 10K type strain sequencing project: providing services to taxonomists for standard genome sequencing and annotation.</title>
        <authorList>
            <consortium name="The Broad Institute Genomics Platform"/>
            <consortium name="The Broad Institute Genome Sequencing Center for Infectious Disease"/>
            <person name="Wu L."/>
            <person name="Ma J."/>
        </authorList>
    </citation>
    <scope>NUCLEOTIDE SEQUENCE [LARGE SCALE GENOMIC DNA]</scope>
    <source>
        <strain evidence="18 19">JCM 15672</strain>
    </source>
</reference>
<evidence type="ECO:0000256" key="9">
    <source>
        <dbReference type="ARBA" id="ARBA00023125"/>
    </source>
</evidence>
<dbReference type="EMBL" id="BAAAPW010000005">
    <property type="protein sequence ID" value="GAA2041561.1"/>
    <property type="molecule type" value="Genomic_DNA"/>
</dbReference>
<evidence type="ECO:0000256" key="5">
    <source>
        <dbReference type="ARBA" id="ARBA00022763"/>
    </source>
</evidence>
<evidence type="ECO:0000256" key="1">
    <source>
        <dbReference type="ARBA" id="ARBA00001668"/>
    </source>
</evidence>
<keyword evidence="5" id="KW-0227">DNA damage</keyword>
<evidence type="ECO:0000313" key="19">
    <source>
        <dbReference type="Proteomes" id="UP001501196"/>
    </source>
</evidence>
<comment type="similarity">
    <text evidence="3">Belongs to the FPG family.</text>
</comment>
<evidence type="ECO:0000256" key="13">
    <source>
        <dbReference type="ARBA" id="ARBA00023295"/>
    </source>
</evidence>
<keyword evidence="9" id="KW-0238">DNA-binding</keyword>
<dbReference type="Pfam" id="PF06827">
    <property type="entry name" value="zf-FPG_IleRS"/>
    <property type="match status" value="1"/>
</dbReference>
<keyword evidence="11" id="KW-0456">Lyase</keyword>
<evidence type="ECO:0000256" key="4">
    <source>
        <dbReference type="ARBA" id="ARBA00022723"/>
    </source>
</evidence>
<sequence>MPESPEVQALAEELDSRLAGRMIADVDVLEFRVTKTRARPLTTLVGERVVGVTRHGKLLDLDLDGSEHLVVSLGRHGWARWRVEEPTDAAGATDAADATSADGGAAEPPPPALVALEFDDGPALELTDAGGWVSLGCWVVDDAAEVPAIAKLASDPADPGFGRGDFEAVVKDRRKQLKAILQEQESIAGIGNAYSDEILHVAKLSPVVHGATLDDDEVGRLHDATVGVIRSAIDARRGVPIHELKAAKVAAMRVHGRAGEDCPRCGDTILDFSFASTTAQYCPTCQTGGEVLPLKGE</sequence>
<keyword evidence="12" id="KW-0511">Multifunctional enzyme</keyword>